<dbReference type="AlphaFoldDB" id="A0A1D1XZ66"/>
<keyword evidence="3" id="KW-0689">Ribosomal protein</keyword>
<dbReference type="InterPro" id="IPR014722">
    <property type="entry name" value="Rib_uL2_dom2"/>
</dbReference>
<feature type="compositionally biased region" description="Low complexity" evidence="1">
    <location>
        <begin position="23"/>
        <end position="34"/>
    </location>
</feature>
<reference evidence="3" key="1">
    <citation type="submission" date="2015-07" db="EMBL/GenBank/DDBJ databases">
        <title>Transcriptome Assembly of Anthurium amnicola.</title>
        <authorList>
            <person name="Suzuki J."/>
        </authorList>
    </citation>
    <scope>NUCLEOTIDE SEQUENCE</scope>
</reference>
<keyword evidence="3" id="KW-0687">Ribonucleoprotein</keyword>
<dbReference type="SMART" id="SM00739">
    <property type="entry name" value="KOW"/>
    <property type="match status" value="1"/>
</dbReference>
<dbReference type="Gene3D" id="2.30.30.30">
    <property type="match status" value="1"/>
</dbReference>
<feature type="non-terminal residue" evidence="3">
    <location>
        <position position="1"/>
    </location>
</feature>
<evidence type="ECO:0000256" key="1">
    <source>
        <dbReference type="SAM" id="MobiDB-lite"/>
    </source>
</evidence>
<proteinExistence type="predicted"/>
<gene>
    <name evidence="3" type="primary">mRpL24_0</name>
    <name evidence="3" type="ORF">g.87190</name>
</gene>
<protein>
    <submittedName>
        <fullName evidence="3">Putative 39S ribosomal protein L24, mitochondrial</fullName>
    </submittedName>
</protein>
<dbReference type="EMBL" id="GDJX01020239">
    <property type="protein sequence ID" value="JAT47697.1"/>
    <property type="molecule type" value="Transcribed_RNA"/>
</dbReference>
<evidence type="ECO:0000313" key="3">
    <source>
        <dbReference type="EMBL" id="JAT47697.1"/>
    </source>
</evidence>
<feature type="region of interest" description="Disordered" evidence="1">
    <location>
        <begin position="1"/>
        <end position="42"/>
    </location>
</feature>
<feature type="compositionally biased region" description="Basic and acidic residues" evidence="1">
    <location>
        <begin position="94"/>
        <end position="109"/>
    </location>
</feature>
<feature type="region of interest" description="Disordered" evidence="1">
    <location>
        <begin position="88"/>
        <end position="109"/>
    </location>
</feature>
<name>A0A1D1XZ66_9ARAE</name>
<evidence type="ECO:0000259" key="2">
    <source>
        <dbReference type="SMART" id="SM00739"/>
    </source>
</evidence>
<dbReference type="InterPro" id="IPR005824">
    <property type="entry name" value="KOW"/>
</dbReference>
<sequence>IPHPKHPGELLSSTRGGDPSQFPPLLSRSRAPSPSERRGDSLRRLPAAIPLLSISPAPPPLRTVQCWVSVVVVLGEENVLPPPCCVLRSGGRGGDPEGDRRRERRGEEEMGWKAAQKPTQKWKILRGGHVMIMRGKDKDETGIIKRAIRSLKNLINFPPGFE</sequence>
<organism evidence="3">
    <name type="scientific">Anthurium amnicola</name>
    <dbReference type="NCBI Taxonomy" id="1678845"/>
    <lineage>
        <taxon>Eukaryota</taxon>
        <taxon>Viridiplantae</taxon>
        <taxon>Streptophyta</taxon>
        <taxon>Embryophyta</taxon>
        <taxon>Tracheophyta</taxon>
        <taxon>Spermatophyta</taxon>
        <taxon>Magnoliopsida</taxon>
        <taxon>Liliopsida</taxon>
        <taxon>Araceae</taxon>
        <taxon>Pothoideae</taxon>
        <taxon>Potheae</taxon>
        <taxon>Anthurium</taxon>
    </lineage>
</organism>
<accession>A0A1D1XZ66</accession>
<dbReference type="GO" id="GO:0005840">
    <property type="term" value="C:ribosome"/>
    <property type="evidence" value="ECO:0007669"/>
    <property type="project" value="UniProtKB-KW"/>
</dbReference>
<feature type="domain" description="KOW" evidence="2">
    <location>
        <begin position="123"/>
        <end position="150"/>
    </location>
</feature>